<accession>A0A2H3B5B2</accession>
<dbReference type="Proteomes" id="UP000218334">
    <property type="component" value="Unassembled WGS sequence"/>
</dbReference>
<gene>
    <name evidence="2" type="ORF">ARMSODRAFT_980840</name>
</gene>
<feature type="region of interest" description="Disordered" evidence="1">
    <location>
        <begin position="31"/>
        <end position="64"/>
    </location>
</feature>
<keyword evidence="3" id="KW-1185">Reference proteome</keyword>
<evidence type="ECO:0000256" key="1">
    <source>
        <dbReference type="SAM" id="MobiDB-lite"/>
    </source>
</evidence>
<reference evidence="3" key="1">
    <citation type="journal article" date="2017" name="Nat. Ecol. Evol.">
        <title>Genome expansion and lineage-specific genetic innovations in the forest pathogenic fungi Armillaria.</title>
        <authorList>
            <person name="Sipos G."/>
            <person name="Prasanna A.N."/>
            <person name="Walter M.C."/>
            <person name="O'Connor E."/>
            <person name="Balint B."/>
            <person name="Krizsan K."/>
            <person name="Kiss B."/>
            <person name="Hess J."/>
            <person name="Varga T."/>
            <person name="Slot J."/>
            <person name="Riley R."/>
            <person name="Boka B."/>
            <person name="Rigling D."/>
            <person name="Barry K."/>
            <person name="Lee J."/>
            <person name="Mihaltcheva S."/>
            <person name="LaButti K."/>
            <person name="Lipzen A."/>
            <person name="Waldron R."/>
            <person name="Moloney N.M."/>
            <person name="Sperisen C."/>
            <person name="Kredics L."/>
            <person name="Vagvoelgyi C."/>
            <person name="Patrignani A."/>
            <person name="Fitzpatrick D."/>
            <person name="Nagy I."/>
            <person name="Doyle S."/>
            <person name="Anderson J.B."/>
            <person name="Grigoriev I.V."/>
            <person name="Gueldener U."/>
            <person name="Muensterkoetter M."/>
            <person name="Nagy L.G."/>
        </authorList>
    </citation>
    <scope>NUCLEOTIDE SEQUENCE [LARGE SCALE GENOMIC DNA]</scope>
    <source>
        <strain evidence="3">28-4</strain>
    </source>
</reference>
<proteinExistence type="predicted"/>
<protein>
    <submittedName>
        <fullName evidence="2">Uncharacterized protein</fullName>
    </submittedName>
</protein>
<organism evidence="2 3">
    <name type="scientific">Armillaria solidipes</name>
    <dbReference type="NCBI Taxonomy" id="1076256"/>
    <lineage>
        <taxon>Eukaryota</taxon>
        <taxon>Fungi</taxon>
        <taxon>Dikarya</taxon>
        <taxon>Basidiomycota</taxon>
        <taxon>Agaricomycotina</taxon>
        <taxon>Agaricomycetes</taxon>
        <taxon>Agaricomycetidae</taxon>
        <taxon>Agaricales</taxon>
        <taxon>Marasmiineae</taxon>
        <taxon>Physalacriaceae</taxon>
        <taxon>Armillaria</taxon>
    </lineage>
</organism>
<name>A0A2H3B5B2_9AGAR</name>
<sequence length="261" mass="29243">MSCKESRFRRPPTLTQDLDWDGIQRGILEGSHRHRGTFKSAEHTRSAGNDGNRRRKTAERKGACHEGGHLAMQIPIRMLSTRAEGVEGSQYRCMRVMEAEAEDVGGEGYGRIGGWLLARGWILAIEDGLFQVKSSLTYLGAPALLRFLSSYRKALSSRMPRLNQRWLWMNGKWSHGSSRDRHVPENRPPRGLERRQIAWVVAQAESSITLIPGRMDTYGFPKPPYILQHPFDVFENAVLDGFGIDTSGVDDASSSSMAEGS</sequence>
<evidence type="ECO:0000313" key="3">
    <source>
        <dbReference type="Proteomes" id="UP000218334"/>
    </source>
</evidence>
<dbReference type="EMBL" id="KZ293468">
    <property type="protein sequence ID" value="PBK62222.1"/>
    <property type="molecule type" value="Genomic_DNA"/>
</dbReference>
<dbReference type="AlphaFoldDB" id="A0A2H3B5B2"/>
<evidence type="ECO:0000313" key="2">
    <source>
        <dbReference type="EMBL" id="PBK62222.1"/>
    </source>
</evidence>